<dbReference type="EMBL" id="CP032418">
    <property type="protein sequence ID" value="AYC30061.1"/>
    <property type="molecule type" value="Genomic_DNA"/>
</dbReference>
<dbReference type="GO" id="GO:0016747">
    <property type="term" value="F:acyltransferase activity, transferring groups other than amino-acyl groups"/>
    <property type="evidence" value="ECO:0007669"/>
    <property type="project" value="InterPro"/>
</dbReference>
<dbReference type="RefSeq" id="WP_119883778.1">
    <property type="nucleotide sequence ID" value="NZ_CP032418.1"/>
</dbReference>
<gene>
    <name evidence="2" type="ORF">D3873_09310</name>
</gene>
<name>A0A385YUA4_9BACL</name>
<keyword evidence="2" id="KW-0808">Transferase</keyword>
<dbReference type="InterPro" id="IPR000182">
    <property type="entry name" value="GNAT_dom"/>
</dbReference>
<dbReference type="Gene3D" id="3.40.630.30">
    <property type="match status" value="1"/>
</dbReference>
<accession>A0A385YUA4</accession>
<evidence type="ECO:0000313" key="2">
    <source>
        <dbReference type="EMBL" id="AYC30061.1"/>
    </source>
</evidence>
<sequence length="279" mass="30952">MAITYKRFSELTYEEGHALFLKGFEGYFIPMKLTFDQFTTRFGNEGLSPALSVVALEEGVPFGFVLQGIRKVGEMKISWNGGTGIIPSHRGKKLAIGMMEEAERVLLENGVTLQTLEALSQNEPAIALYERMGYSLTETLRFLSGKGKLVDELPPLRSFTIERVPAHHPIGETIFPKEAPWQCIPSHGPRAGGEIVLLKKDEAVTCAVLLRKNYATGDITLFQVSEGEGIELLLAHALEMNEEVNRNTYNLSEKCDRSIAFLMANGFEDAGISQVLMHK</sequence>
<proteinExistence type="predicted"/>
<dbReference type="Proteomes" id="UP000265725">
    <property type="component" value="Chromosome"/>
</dbReference>
<reference evidence="3" key="1">
    <citation type="submission" date="2018-09" db="EMBL/GenBank/DDBJ databases">
        <authorList>
            <person name="Zhu H."/>
        </authorList>
    </citation>
    <scope>NUCLEOTIDE SEQUENCE [LARGE SCALE GENOMIC DNA]</scope>
    <source>
        <strain evidence="3">K2R23-3</strain>
    </source>
</reference>
<dbReference type="Pfam" id="PF00583">
    <property type="entry name" value="Acetyltransf_1"/>
    <property type="match status" value="1"/>
</dbReference>
<dbReference type="OrthoDB" id="4228396at2"/>
<feature type="domain" description="N-acetyltransferase" evidence="1">
    <location>
        <begin position="3"/>
        <end position="156"/>
    </location>
</feature>
<dbReference type="InterPro" id="IPR016181">
    <property type="entry name" value="Acyl_CoA_acyltransferase"/>
</dbReference>
<protein>
    <submittedName>
        <fullName evidence="2">GNAT family N-acetyltransferase</fullName>
    </submittedName>
</protein>
<dbReference type="SUPFAM" id="SSF55729">
    <property type="entry name" value="Acyl-CoA N-acyltransferases (Nat)"/>
    <property type="match status" value="1"/>
</dbReference>
<dbReference type="AlphaFoldDB" id="A0A385YUA4"/>
<evidence type="ECO:0000259" key="1">
    <source>
        <dbReference type="PROSITE" id="PS51186"/>
    </source>
</evidence>
<evidence type="ECO:0000313" key="3">
    <source>
        <dbReference type="Proteomes" id="UP000265725"/>
    </source>
</evidence>
<dbReference type="PROSITE" id="PS51186">
    <property type="entry name" value="GNAT"/>
    <property type="match status" value="1"/>
</dbReference>
<keyword evidence="3" id="KW-1185">Reference proteome</keyword>
<organism evidence="2 3">
    <name type="scientific">Paenisporosarcina cavernae</name>
    <dbReference type="NCBI Taxonomy" id="2320858"/>
    <lineage>
        <taxon>Bacteria</taxon>
        <taxon>Bacillati</taxon>
        <taxon>Bacillota</taxon>
        <taxon>Bacilli</taxon>
        <taxon>Bacillales</taxon>
        <taxon>Caryophanaceae</taxon>
        <taxon>Paenisporosarcina</taxon>
    </lineage>
</organism>
<dbReference type="KEGG" id="paek:D3873_09310"/>